<evidence type="ECO:0000313" key="1">
    <source>
        <dbReference type="EMBL" id="KAF2476087.1"/>
    </source>
</evidence>
<accession>A0ACB6RAH3</accession>
<comment type="caution">
    <text evidence="1">The sequence shown here is derived from an EMBL/GenBank/DDBJ whole genome shotgun (WGS) entry which is preliminary data.</text>
</comment>
<gene>
    <name evidence="1" type="ORF">BDR25DRAFT_90408</name>
</gene>
<evidence type="ECO:0000313" key="2">
    <source>
        <dbReference type="Proteomes" id="UP000799755"/>
    </source>
</evidence>
<dbReference type="Proteomes" id="UP000799755">
    <property type="component" value="Unassembled WGS sequence"/>
</dbReference>
<sequence length="87" mass="9908">MPFGFAFFRFQHGVWLHGDGFYDAMAFFLSFALHSSRACFSSLHGIISLRRFISLSWRIGWLRPRPRLARGLLNLGSGYGAGVLPTW</sequence>
<protein>
    <submittedName>
        <fullName evidence="1">Uncharacterized protein</fullName>
    </submittedName>
</protein>
<keyword evidence="2" id="KW-1185">Reference proteome</keyword>
<name>A0ACB6RAH3_9PLEO</name>
<proteinExistence type="predicted"/>
<dbReference type="EMBL" id="MU003495">
    <property type="protein sequence ID" value="KAF2476087.1"/>
    <property type="molecule type" value="Genomic_DNA"/>
</dbReference>
<reference evidence="1" key="1">
    <citation type="journal article" date="2020" name="Stud. Mycol.">
        <title>101 Dothideomycetes genomes: a test case for predicting lifestyles and emergence of pathogens.</title>
        <authorList>
            <person name="Haridas S."/>
            <person name="Albert R."/>
            <person name="Binder M."/>
            <person name="Bloem J."/>
            <person name="Labutti K."/>
            <person name="Salamov A."/>
            <person name="Andreopoulos B."/>
            <person name="Baker S."/>
            <person name="Barry K."/>
            <person name="Bills G."/>
            <person name="Bluhm B."/>
            <person name="Cannon C."/>
            <person name="Castanera R."/>
            <person name="Culley D."/>
            <person name="Daum C."/>
            <person name="Ezra D."/>
            <person name="Gonzalez J."/>
            <person name="Henrissat B."/>
            <person name="Kuo A."/>
            <person name="Liang C."/>
            <person name="Lipzen A."/>
            <person name="Lutzoni F."/>
            <person name="Magnuson J."/>
            <person name="Mondo S."/>
            <person name="Nolan M."/>
            <person name="Ohm R."/>
            <person name="Pangilinan J."/>
            <person name="Park H.-J."/>
            <person name="Ramirez L."/>
            <person name="Alfaro M."/>
            <person name="Sun H."/>
            <person name="Tritt A."/>
            <person name="Yoshinaga Y."/>
            <person name="Zwiers L.-H."/>
            <person name="Turgeon B."/>
            <person name="Goodwin S."/>
            <person name="Spatafora J."/>
            <person name="Crous P."/>
            <person name="Grigoriev I."/>
        </authorList>
    </citation>
    <scope>NUCLEOTIDE SEQUENCE</scope>
    <source>
        <strain evidence="1">ATCC 200398</strain>
    </source>
</reference>
<organism evidence="1 2">
    <name type="scientific">Lindgomyces ingoldianus</name>
    <dbReference type="NCBI Taxonomy" id="673940"/>
    <lineage>
        <taxon>Eukaryota</taxon>
        <taxon>Fungi</taxon>
        <taxon>Dikarya</taxon>
        <taxon>Ascomycota</taxon>
        <taxon>Pezizomycotina</taxon>
        <taxon>Dothideomycetes</taxon>
        <taxon>Pleosporomycetidae</taxon>
        <taxon>Pleosporales</taxon>
        <taxon>Lindgomycetaceae</taxon>
        <taxon>Lindgomyces</taxon>
    </lineage>
</organism>